<dbReference type="InterPro" id="IPR052231">
    <property type="entry name" value="Rho_GEF_signaling-related"/>
</dbReference>
<feature type="region of interest" description="Disordered" evidence="1">
    <location>
        <begin position="252"/>
        <end position="289"/>
    </location>
</feature>
<accession>A0A6P4Z5S6</accession>
<proteinExistence type="predicted"/>
<protein>
    <submittedName>
        <fullName evidence="3">Uncharacterized protein LOC109479315</fullName>
    </submittedName>
</protein>
<organism evidence="2 3">
    <name type="scientific">Branchiostoma belcheri</name>
    <name type="common">Amphioxus</name>
    <dbReference type="NCBI Taxonomy" id="7741"/>
    <lineage>
        <taxon>Eukaryota</taxon>
        <taxon>Metazoa</taxon>
        <taxon>Chordata</taxon>
        <taxon>Cephalochordata</taxon>
        <taxon>Leptocardii</taxon>
        <taxon>Amphioxiformes</taxon>
        <taxon>Branchiostomatidae</taxon>
        <taxon>Branchiostoma</taxon>
    </lineage>
</organism>
<evidence type="ECO:0000313" key="3">
    <source>
        <dbReference type="RefSeq" id="XP_019636830.1"/>
    </source>
</evidence>
<feature type="compositionally biased region" description="Basic and acidic residues" evidence="1">
    <location>
        <begin position="395"/>
        <end position="415"/>
    </location>
</feature>
<reference evidence="3" key="1">
    <citation type="submission" date="2025-08" db="UniProtKB">
        <authorList>
            <consortium name="RefSeq"/>
        </authorList>
    </citation>
    <scope>IDENTIFICATION</scope>
    <source>
        <tissue evidence="3">Gonad</tissue>
    </source>
</reference>
<dbReference type="OrthoDB" id="6152532at2759"/>
<dbReference type="RefSeq" id="XP_019636830.1">
    <property type="nucleotide sequence ID" value="XM_019781271.1"/>
</dbReference>
<dbReference type="AlphaFoldDB" id="A0A6P4Z5S6"/>
<evidence type="ECO:0000313" key="2">
    <source>
        <dbReference type="Proteomes" id="UP000515135"/>
    </source>
</evidence>
<dbReference type="PANTHER" id="PTHR45845">
    <property type="entry name" value="RHO GUANINE NUCLEOTIDE EXCHANGE FACTOR-RELATED"/>
    <property type="match status" value="1"/>
</dbReference>
<dbReference type="Proteomes" id="UP000515135">
    <property type="component" value="Unplaced"/>
</dbReference>
<feature type="compositionally biased region" description="Low complexity" evidence="1">
    <location>
        <begin position="252"/>
        <end position="276"/>
    </location>
</feature>
<name>A0A6P4Z5S6_BRABE</name>
<dbReference type="GeneID" id="109479315"/>
<dbReference type="KEGG" id="bbel:109479315"/>
<keyword evidence="2" id="KW-1185">Reference proteome</keyword>
<evidence type="ECO:0000256" key="1">
    <source>
        <dbReference type="SAM" id="MobiDB-lite"/>
    </source>
</evidence>
<dbReference type="PANTHER" id="PTHR45845:SF3">
    <property type="entry name" value="PURATROPHIN-1-LIKE, ISOFORM A"/>
    <property type="match status" value="1"/>
</dbReference>
<feature type="region of interest" description="Disordered" evidence="1">
    <location>
        <begin position="395"/>
        <end position="419"/>
    </location>
</feature>
<sequence>MLGAAVAGLLWAVVDVVWIAARWTFRFFLRTVFWAKVVVGAVAGRSRMSGSKSFLHDLDSSIQRTLSSLYPPYHATAPVLLGQVCQIVEKRFRGDGMTFLSDWLIPAKPVLQCVQQEARLLHAGKLLRHEGWPLCLNDKIVVHLLEPQDEPLRPGEFLFYIVQPSRRTARLAIKFCIRERETEKLLIAEETYENLFSLEWLNSVNAVLTGRKLRKCVVTGRSGVRRMDWRRVAEPRVTTIEEDIETLAERASNTSLVSKTSSSSGTSNGSNMSTGNVESIGKSESDISTNSVGVADHANSVGVIENDSSCNAGSNIGATTTEDSFCDETRLDGAVVESTECDADNGNDVFQMTDSACINVSNAGTTVLDEAGSCEDANRGIQSTGEEEMKDKDIENGVREEGKGVERRESEEEKVTVNGEVTPDDATLEREGKEALFLLPLMFSIFE</sequence>
<gene>
    <name evidence="3" type="primary">LOC109479315</name>
</gene>